<evidence type="ECO:0000313" key="8">
    <source>
        <dbReference type="Proteomes" id="UP000319809"/>
    </source>
</evidence>
<evidence type="ECO:0000256" key="3">
    <source>
        <dbReference type="ARBA" id="ARBA00022692"/>
    </source>
</evidence>
<keyword evidence="5 6" id="KW-0472">Membrane</keyword>
<protein>
    <recommendedName>
        <fullName evidence="6">Probable membrane transporter protein</fullName>
    </recommendedName>
</protein>
<feature type="transmembrane region" description="Helical" evidence="6">
    <location>
        <begin position="7"/>
        <end position="33"/>
    </location>
</feature>
<name>A0A4Y5YKG7_9GAMM</name>
<dbReference type="Proteomes" id="UP000319809">
    <property type="component" value="Chromosome"/>
</dbReference>
<dbReference type="KEGG" id="spol:FH971_10145"/>
<evidence type="ECO:0000256" key="6">
    <source>
        <dbReference type="RuleBase" id="RU363041"/>
    </source>
</evidence>
<feature type="transmembrane region" description="Helical" evidence="6">
    <location>
        <begin position="226"/>
        <end position="245"/>
    </location>
</feature>
<organism evidence="7 8">
    <name type="scientific">Shewanella polaris</name>
    <dbReference type="NCBI Taxonomy" id="2588449"/>
    <lineage>
        <taxon>Bacteria</taxon>
        <taxon>Pseudomonadati</taxon>
        <taxon>Pseudomonadota</taxon>
        <taxon>Gammaproteobacteria</taxon>
        <taxon>Alteromonadales</taxon>
        <taxon>Shewanellaceae</taxon>
        <taxon>Shewanella</taxon>
    </lineage>
</organism>
<dbReference type="PANTHER" id="PTHR43701:SF2">
    <property type="entry name" value="MEMBRANE TRANSPORTER PROTEIN YJNA-RELATED"/>
    <property type="match status" value="1"/>
</dbReference>
<sequence length="249" mass="26335">MQAIIGALLIGLVLSMLGSGGSILTVPVLLYLIGMQPELAIASSLCIVGAISVVSSIGFIKQKKVSWPHVFLFGLPGMAGTYIGAWASTFFNSDIQLKVFVVLMLVGAVMMWRNQSGRCKAGTKLNIVKILTQGLAVGVVTGFVGVGGGFLIVPALVLLGGIEMWLAIGTSLLIISMNSLIGFVKYYSLLSDKGLQFDWSVIGIMIAGGLVGSMAGQWVSQYVPKAILQKVFAVFLVLMAIFIFIKSVI</sequence>
<feature type="transmembrane region" description="Helical" evidence="6">
    <location>
        <begin position="67"/>
        <end position="89"/>
    </location>
</feature>
<gene>
    <name evidence="7" type="ORF">FH971_10145</name>
</gene>
<dbReference type="Pfam" id="PF01925">
    <property type="entry name" value="TauE"/>
    <property type="match status" value="1"/>
</dbReference>
<evidence type="ECO:0000256" key="1">
    <source>
        <dbReference type="ARBA" id="ARBA00004141"/>
    </source>
</evidence>
<feature type="transmembrane region" description="Helical" evidence="6">
    <location>
        <begin position="39"/>
        <end position="60"/>
    </location>
</feature>
<comment type="similarity">
    <text evidence="2 6">Belongs to the 4-toluene sulfonate uptake permease (TSUP) (TC 2.A.102) family.</text>
</comment>
<dbReference type="EMBL" id="CP041036">
    <property type="protein sequence ID" value="QDE33214.1"/>
    <property type="molecule type" value="Genomic_DNA"/>
</dbReference>
<evidence type="ECO:0000256" key="4">
    <source>
        <dbReference type="ARBA" id="ARBA00022989"/>
    </source>
</evidence>
<evidence type="ECO:0000313" key="7">
    <source>
        <dbReference type="EMBL" id="QDE33214.1"/>
    </source>
</evidence>
<reference evidence="7 8" key="1">
    <citation type="submission" date="2019-06" db="EMBL/GenBank/DDBJ databases">
        <title>The genome of Shewanella sp. SM1901.</title>
        <authorList>
            <person name="Cha Q."/>
        </authorList>
    </citation>
    <scope>NUCLEOTIDE SEQUENCE [LARGE SCALE GENOMIC DNA]</scope>
    <source>
        <strain evidence="7 8">SM1901</strain>
    </source>
</reference>
<dbReference type="GO" id="GO:0005886">
    <property type="term" value="C:plasma membrane"/>
    <property type="evidence" value="ECO:0007669"/>
    <property type="project" value="UniProtKB-SubCell"/>
</dbReference>
<keyword evidence="8" id="KW-1185">Reference proteome</keyword>
<keyword evidence="6" id="KW-1003">Cell membrane</keyword>
<feature type="transmembrane region" description="Helical" evidence="6">
    <location>
        <begin position="199"/>
        <end position="220"/>
    </location>
</feature>
<evidence type="ECO:0000256" key="2">
    <source>
        <dbReference type="ARBA" id="ARBA00009142"/>
    </source>
</evidence>
<dbReference type="AlphaFoldDB" id="A0A4Y5YKG7"/>
<dbReference type="InterPro" id="IPR051598">
    <property type="entry name" value="TSUP/Inactive_protease-like"/>
</dbReference>
<dbReference type="PANTHER" id="PTHR43701">
    <property type="entry name" value="MEMBRANE TRANSPORTER PROTEIN MJ0441-RELATED"/>
    <property type="match status" value="1"/>
</dbReference>
<feature type="transmembrane region" description="Helical" evidence="6">
    <location>
        <begin position="134"/>
        <end position="159"/>
    </location>
</feature>
<comment type="subcellular location">
    <subcellularLocation>
        <location evidence="6">Cell membrane</location>
        <topology evidence="6">Multi-pass membrane protein</topology>
    </subcellularLocation>
    <subcellularLocation>
        <location evidence="1">Membrane</location>
        <topology evidence="1">Multi-pass membrane protein</topology>
    </subcellularLocation>
</comment>
<keyword evidence="4 6" id="KW-1133">Transmembrane helix</keyword>
<feature type="transmembrane region" description="Helical" evidence="6">
    <location>
        <begin position="165"/>
        <end position="187"/>
    </location>
</feature>
<feature type="transmembrane region" description="Helical" evidence="6">
    <location>
        <begin position="95"/>
        <end position="113"/>
    </location>
</feature>
<keyword evidence="3 6" id="KW-0812">Transmembrane</keyword>
<evidence type="ECO:0000256" key="5">
    <source>
        <dbReference type="ARBA" id="ARBA00023136"/>
    </source>
</evidence>
<dbReference type="InterPro" id="IPR002781">
    <property type="entry name" value="TM_pro_TauE-like"/>
</dbReference>
<accession>A0A4Y5YKG7</accession>
<proteinExistence type="inferred from homology"/>